<dbReference type="InterPro" id="IPR007483">
    <property type="entry name" value="Hamartin"/>
</dbReference>
<feature type="region of interest" description="Disordered" evidence="2">
    <location>
        <begin position="113"/>
        <end position="140"/>
    </location>
</feature>
<feature type="region of interest" description="Disordered" evidence="2">
    <location>
        <begin position="1307"/>
        <end position="1326"/>
    </location>
</feature>
<feature type="coiled-coil region" evidence="1">
    <location>
        <begin position="938"/>
        <end position="1018"/>
    </location>
</feature>
<feature type="region of interest" description="Disordered" evidence="2">
    <location>
        <begin position="856"/>
        <end position="875"/>
    </location>
</feature>
<evidence type="ECO:0000313" key="4">
    <source>
        <dbReference type="Proteomes" id="UP000822369"/>
    </source>
</evidence>
<feature type="compositionally biased region" description="Basic and acidic residues" evidence="2">
    <location>
        <begin position="56"/>
        <end position="68"/>
    </location>
</feature>
<protein>
    <submittedName>
        <fullName evidence="3">Hamartin-like</fullName>
    </submittedName>
</protein>
<feature type="region of interest" description="Disordered" evidence="2">
    <location>
        <begin position="1165"/>
        <end position="1205"/>
    </location>
</feature>
<evidence type="ECO:0000256" key="2">
    <source>
        <dbReference type="SAM" id="MobiDB-lite"/>
    </source>
</evidence>
<dbReference type="InterPro" id="IPR016024">
    <property type="entry name" value="ARM-type_fold"/>
</dbReference>
<comment type="caution">
    <text evidence="3">The sequence shown here is derived from an EMBL/GenBank/DDBJ whole genome shotgun (WGS) entry which is preliminary data.</text>
</comment>
<evidence type="ECO:0000256" key="1">
    <source>
        <dbReference type="SAM" id="Coils"/>
    </source>
</evidence>
<sequence length="1326" mass="146638">MKQPVEGSSGEILPWEYLLQWLAPSHHPASPAPAPPRRGRRCRRVPSAFLSTLPAPDERSDREMRSDHSSYVGTRLAVCSPGVGPRRGERRRAPPQSCVPGRSCVPAAAPALRSSLDKPPARPAVPALTQSASPSSAEGGALATAQLTELVSLQAELGRFRQLISFQESRLDALSSSSQDQTSEPGVHPAELADLRAKLAQLHWTLSLKERQLDGLSSLLSQFSAPPALSQPAPAVVPVDAPHPVPAEVQEVAPHLVQPGQAAPPAAALPPAQKLMIPVRKALPWVRVSGISRSLIVVDRKLDGSTLLLCWDVCSRENQLSSELQEAERVRAAVNKQLATDRGGAVLLSLVEYYLDSFSSQAVLLLSSIREPHHKVLLEKLNDSLSRSRTRLAAVTLLGHLIRKQPPWVHHISQSVLLSSLLRCLKTDSDVVVLITGVLVLITLLPMIPQAGKQHIYDFFDVFGRLASWSNKNPGHVPLVYLVHLHAGVYSLFHRLYGMFPCNFMSYLRLHYSMKENLDTFQEVVKPMLEHVRVHPELVTGTQDYELDPSRWRSFEVHDIMIECSKVSLDPLESSCEEDFYYPSRVLPRPPPMSSPAPHLDLGSTPCDFEPFSSSEHLVGALQSGNRPVLTLENSHTLADDVTWSPSSRCGLSTPPPEPAVIGSTPSLSRCSSFSGVKYPLAPPTEDNQQHSAGLQVTQQPIRVQEVNDVINNSQDSADIGPPPPTASSSAKHLLLTSTPAHDESSSSLPPACSASFCFTPSHLSSHRSREGTALSDIGPTPLYESLFELALPRATMLFTSKKTQEVLQRTAGEEGEEEEQQSSISPLKALDQMILHGNEAHERLSRRFSAANKSLDRSSFGGKQIGMRSKGPAQGEELQTLRSQLLLVHSQLQYERFKRQQHAIRNRRLLRRVISATVLEEYSVAMKAQLGVQDEEIQSLKTSLDQEQRRYVDLKQDMKMQTDQLHSQIQQLLLQQEHKQQLVQKLQSELHECQSRLRDLEAELQKTNHKAYNAEHQLTQLSVKLCSSEQLQQQMFLLNQQLILLRDTNRALQEQLEAGDAHVWTEETMLQGTVGKEFQKLQDRDIQQKQRLEAANHRIAELENQLAKKEKLILDQKKLLEDTKIRSRAEMSASESRCVALRTVAQNLQTEMLHLYGQVHLDTKTGSDPSSVLQDTSSRPVSDSISSPVPHGSNKSRPSSSSAVGIINGTVKGLSCSPLSVSPIDSPLAVGSFLEQQARRLFGPSGQSPEEELQEEEEEEVVEEEEATQPESPPLGQEVEEATPLTGSPQMELLSRVVTADLAPAVRQRRDELSIMDYNESLPEL</sequence>
<dbReference type="GO" id="GO:0032007">
    <property type="term" value="P:negative regulation of TOR signaling"/>
    <property type="evidence" value="ECO:0007669"/>
    <property type="project" value="TreeGrafter"/>
</dbReference>
<feature type="region of interest" description="Disordered" evidence="2">
    <location>
        <begin position="644"/>
        <end position="666"/>
    </location>
</feature>
<dbReference type="PANTHER" id="PTHR15154">
    <property type="entry name" value="HAMARTIN"/>
    <property type="match status" value="1"/>
</dbReference>
<dbReference type="GO" id="GO:0033596">
    <property type="term" value="C:TSC1-TSC2 complex"/>
    <property type="evidence" value="ECO:0007669"/>
    <property type="project" value="TreeGrafter"/>
</dbReference>
<organism evidence="3 4">
    <name type="scientific">Nothobranchius furzeri</name>
    <name type="common">Turquoise killifish</name>
    <dbReference type="NCBI Taxonomy" id="105023"/>
    <lineage>
        <taxon>Eukaryota</taxon>
        <taxon>Metazoa</taxon>
        <taxon>Chordata</taxon>
        <taxon>Craniata</taxon>
        <taxon>Vertebrata</taxon>
        <taxon>Euteleostomi</taxon>
        <taxon>Actinopterygii</taxon>
        <taxon>Neopterygii</taxon>
        <taxon>Teleostei</taxon>
        <taxon>Neoteleostei</taxon>
        <taxon>Acanthomorphata</taxon>
        <taxon>Ovalentaria</taxon>
        <taxon>Atherinomorphae</taxon>
        <taxon>Cyprinodontiformes</taxon>
        <taxon>Nothobranchiidae</taxon>
        <taxon>Nothobranchius</taxon>
    </lineage>
</organism>
<feature type="region of interest" description="Disordered" evidence="2">
    <location>
        <begin position="48"/>
        <end position="100"/>
    </location>
</feature>
<feature type="compositionally biased region" description="Acidic residues" evidence="2">
    <location>
        <begin position="1250"/>
        <end position="1269"/>
    </location>
</feature>
<dbReference type="SUPFAM" id="SSF48371">
    <property type="entry name" value="ARM repeat"/>
    <property type="match status" value="1"/>
</dbReference>
<dbReference type="Pfam" id="PF04388">
    <property type="entry name" value="Hamartin"/>
    <property type="match status" value="2"/>
</dbReference>
<feature type="region of interest" description="Disordered" evidence="2">
    <location>
        <begin position="1244"/>
        <end position="1293"/>
    </location>
</feature>
<feature type="compositionally biased region" description="Polar residues" evidence="2">
    <location>
        <begin position="1165"/>
        <end position="1177"/>
    </location>
</feature>
<dbReference type="PANTHER" id="PTHR15154:SF2">
    <property type="entry name" value="HAMARTIN"/>
    <property type="match status" value="1"/>
</dbReference>
<feature type="coiled-coil region" evidence="1">
    <location>
        <begin position="1086"/>
        <end position="1120"/>
    </location>
</feature>
<dbReference type="EMBL" id="JAAVVJ010000015">
    <property type="protein sequence ID" value="KAF7205445.1"/>
    <property type="molecule type" value="Genomic_DNA"/>
</dbReference>
<reference evidence="3" key="1">
    <citation type="submission" date="2020-03" db="EMBL/GenBank/DDBJ databases">
        <title>Intra-Species Differences in Population Size shape Life History and Genome Evolution.</title>
        <authorList>
            <person name="Willemsen D."/>
            <person name="Cui R."/>
            <person name="Valenzano D.R."/>
        </authorList>
    </citation>
    <scope>NUCLEOTIDE SEQUENCE</scope>
    <source>
        <strain evidence="3">GRZ</strain>
        <tissue evidence="3">Whole</tissue>
    </source>
</reference>
<name>A0A9D2XNK4_NOTFU</name>
<dbReference type="Proteomes" id="UP000822369">
    <property type="component" value="Chromosome 15"/>
</dbReference>
<evidence type="ECO:0000313" key="3">
    <source>
        <dbReference type="EMBL" id="KAF7205445.1"/>
    </source>
</evidence>
<gene>
    <name evidence="3" type="ORF">G4P62_010767</name>
</gene>
<feature type="compositionally biased region" description="Polar residues" evidence="2">
    <location>
        <begin position="1194"/>
        <end position="1204"/>
    </location>
</feature>
<dbReference type="GO" id="GO:0051726">
    <property type="term" value="P:regulation of cell cycle"/>
    <property type="evidence" value="ECO:0007669"/>
    <property type="project" value="TreeGrafter"/>
</dbReference>
<proteinExistence type="predicted"/>
<feature type="compositionally biased region" description="Low complexity" evidence="2">
    <location>
        <begin position="1178"/>
        <end position="1191"/>
    </location>
</feature>
<dbReference type="GO" id="GO:0008285">
    <property type="term" value="P:negative regulation of cell population proliferation"/>
    <property type="evidence" value="ECO:0007669"/>
    <property type="project" value="TreeGrafter"/>
</dbReference>
<keyword evidence="1" id="KW-0175">Coiled coil</keyword>
<accession>A0A9D2XNK4</accession>